<dbReference type="Gene3D" id="3.40.50.300">
    <property type="entry name" value="P-loop containing nucleotide triphosphate hydrolases"/>
    <property type="match status" value="2"/>
</dbReference>
<dbReference type="Pfam" id="PF13175">
    <property type="entry name" value="AAA_15"/>
    <property type="match status" value="1"/>
</dbReference>
<dbReference type="GO" id="GO:0005524">
    <property type="term" value="F:ATP binding"/>
    <property type="evidence" value="ECO:0007669"/>
    <property type="project" value="UniProtKB-KW"/>
</dbReference>
<dbReference type="InterPro" id="IPR041685">
    <property type="entry name" value="AAA_GajA/Old/RecF-like"/>
</dbReference>
<protein>
    <submittedName>
        <fullName evidence="3">ATP-binding protein</fullName>
    </submittedName>
</protein>
<dbReference type="InterPro" id="IPR027417">
    <property type="entry name" value="P-loop_NTPase"/>
</dbReference>
<keyword evidence="4" id="KW-1185">Reference proteome</keyword>
<dbReference type="PANTHER" id="PTHR43581:SF4">
    <property type="entry name" value="ATP_GTP PHOSPHATASE"/>
    <property type="match status" value="1"/>
</dbReference>
<feature type="domain" description="Endonuclease GajA/Old nuclease/RecF-like AAA" evidence="1">
    <location>
        <begin position="6"/>
        <end position="47"/>
    </location>
</feature>
<accession>A0ABZ2M5D0</accession>
<dbReference type="SUPFAM" id="SSF52540">
    <property type="entry name" value="P-loop containing nucleoside triphosphate hydrolases"/>
    <property type="match status" value="1"/>
</dbReference>
<dbReference type="InterPro" id="IPR014555">
    <property type="entry name" value="RecF-like"/>
</dbReference>
<dbReference type="PANTHER" id="PTHR43581">
    <property type="entry name" value="ATP/GTP PHOSPHATASE"/>
    <property type="match status" value="1"/>
</dbReference>
<keyword evidence="3" id="KW-0547">Nucleotide-binding</keyword>
<dbReference type="Pfam" id="PF13304">
    <property type="entry name" value="AAA_21"/>
    <property type="match status" value="1"/>
</dbReference>
<organism evidence="3 4">
    <name type="scientific">Pendulispora albinea</name>
    <dbReference type="NCBI Taxonomy" id="2741071"/>
    <lineage>
        <taxon>Bacteria</taxon>
        <taxon>Pseudomonadati</taxon>
        <taxon>Myxococcota</taxon>
        <taxon>Myxococcia</taxon>
        <taxon>Myxococcales</taxon>
        <taxon>Sorangiineae</taxon>
        <taxon>Pendulisporaceae</taxon>
        <taxon>Pendulispora</taxon>
    </lineage>
</organism>
<dbReference type="Proteomes" id="UP001370348">
    <property type="component" value="Chromosome"/>
</dbReference>
<name>A0ABZ2M5D0_9BACT</name>
<reference evidence="3 4" key="1">
    <citation type="submission" date="2021-12" db="EMBL/GenBank/DDBJ databases">
        <title>Discovery of the Pendulisporaceae a myxobacterial family with distinct sporulation behavior and unique specialized metabolism.</title>
        <authorList>
            <person name="Garcia R."/>
            <person name="Popoff A."/>
            <person name="Bader C.D."/>
            <person name="Loehr J."/>
            <person name="Walesch S."/>
            <person name="Walt C."/>
            <person name="Boldt J."/>
            <person name="Bunk B."/>
            <person name="Haeckl F.J.F.P.J."/>
            <person name="Gunesch A.P."/>
            <person name="Birkelbach J."/>
            <person name="Nuebel U."/>
            <person name="Pietschmann T."/>
            <person name="Bach T."/>
            <person name="Mueller R."/>
        </authorList>
    </citation>
    <scope>NUCLEOTIDE SEQUENCE [LARGE SCALE GENOMIC DNA]</scope>
    <source>
        <strain evidence="3 4">MSr11954</strain>
    </source>
</reference>
<keyword evidence="3" id="KW-0067">ATP-binding</keyword>
<dbReference type="PIRSF" id="PIRSF029347">
    <property type="entry name" value="RecF"/>
    <property type="match status" value="1"/>
</dbReference>
<dbReference type="RefSeq" id="WP_394827547.1">
    <property type="nucleotide sequence ID" value="NZ_CP089984.1"/>
</dbReference>
<evidence type="ECO:0000259" key="1">
    <source>
        <dbReference type="Pfam" id="PF13175"/>
    </source>
</evidence>
<sequence>MTNPSIERLEVENYGCIRKGSFRLTPLHALIGPNDSGKSTVLRALRTAAQLGAEQFRVSDDGAWSPFDPTLGLTPNTRIGFHVADELVYAIRATEDGLEEAVYVDGKGIAETQTRSWNRRGLLAVKDASPSIEKLRKRFTVATLVRFDPDHLRVPVELIPEREKIAFADERGTGLASVFDAIINRDFEAFSQIQAGVRTLFPSVAKLGLINVSSSHKEIAVTLADGTRVGAQGMSEGLLYYLAFAALRHIQGSRLYLVEEPENGLHPARIAEVMGVLREISRTNQVVVATHSPLVVNELRGNEISVVTRDPSTGTRAVLLEDVPGFDEASAIYQPGEFWVSYADGKSEEPLLTGKPRP</sequence>
<dbReference type="EMBL" id="CP089984">
    <property type="protein sequence ID" value="WXB17905.1"/>
    <property type="molecule type" value="Genomic_DNA"/>
</dbReference>
<evidence type="ECO:0000313" key="3">
    <source>
        <dbReference type="EMBL" id="WXB17905.1"/>
    </source>
</evidence>
<evidence type="ECO:0000259" key="2">
    <source>
        <dbReference type="Pfam" id="PF13304"/>
    </source>
</evidence>
<dbReference type="InterPro" id="IPR051396">
    <property type="entry name" value="Bact_Antivir_Def_Nuclease"/>
</dbReference>
<dbReference type="InterPro" id="IPR003959">
    <property type="entry name" value="ATPase_AAA_core"/>
</dbReference>
<gene>
    <name evidence="3" type="ORF">LZC94_11645</name>
</gene>
<evidence type="ECO:0000313" key="4">
    <source>
        <dbReference type="Proteomes" id="UP001370348"/>
    </source>
</evidence>
<proteinExistence type="predicted"/>
<feature type="domain" description="ATPase AAA-type core" evidence="2">
    <location>
        <begin position="138"/>
        <end position="297"/>
    </location>
</feature>